<name>A0A7C5U8U5_9BACT</name>
<reference evidence="3" key="1">
    <citation type="journal article" date="2020" name="mSystems">
        <title>Genome- and Community-Level Interaction Insights into Carbon Utilization and Element Cycling Functions of Hydrothermarchaeota in Hydrothermal Sediment.</title>
        <authorList>
            <person name="Zhou Z."/>
            <person name="Liu Y."/>
            <person name="Xu W."/>
            <person name="Pan J."/>
            <person name="Luo Z.H."/>
            <person name="Li M."/>
        </authorList>
    </citation>
    <scope>NUCLEOTIDE SEQUENCE [LARGE SCALE GENOMIC DNA]</scope>
    <source>
        <strain evidence="3">SpSt-1088</strain>
    </source>
</reference>
<keyword evidence="2" id="KW-0472">Membrane</keyword>
<proteinExistence type="predicted"/>
<gene>
    <name evidence="3" type="ORF">ENM46_04650</name>
</gene>
<accession>A0A7C5U8U5</accession>
<keyword evidence="2" id="KW-1133">Transmembrane helix</keyword>
<dbReference type="AlphaFoldDB" id="A0A7C5U8U5"/>
<keyword evidence="2" id="KW-0812">Transmembrane</keyword>
<evidence type="ECO:0000256" key="2">
    <source>
        <dbReference type="SAM" id="Phobius"/>
    </source>
</evidence>
<feature type="transmembrane region" description="Helical" evidence="2">
    <location>
        <begin position="9"/>
        <end position="29"/>
    </location>
</feature>
<keyword evidence="1" id="KW-0175">Coiled coil</keyword>
<evidence type="ECO:0000256" key="1">
    <source>
        <dbReference type="SAM" id="Coils"/>
    </source>
</evidence>
<protein>
    <submittedName>
        <fullName evidence="3">Uncharacterized protein</fullName>
    </submittedName>
</protein>
<organism evidence="3">
    <name type="scientific">Fervidobacterium nodosum</name>
    <dbReference type="NCBI Taxonomy" id="2424"/>
    <lineage>
        <taxon>Bacteria</taxon>
        <taxon>Thermotogati</taxon>
        <taxon>Thermotogota</taxon>
        <taxon>Thermotogae</taxon>
        <taxon>Thermotogales</taxon>
        <taxon>Fervidobacteriaceae</taxon>
        <taxon>Fervidobacterium</taxon>
    </lineage>
</organism>
<sequence length="133" mass="15772">MITINRKYAIIFSAIFLVVSIVLSGFYFYNSYYSYIRNLENLLSETTRVYNQMKRAEEESKFLEAKRQEFLNSPSIVKEGEFQERELQQLIETMLSNRFLEIDYLYLKAQVDYPILFEDTPVIYIVSLKTGGE</sequence>
<comment type="caution">
    <text evidence="3">The sequence shown here is derived from an EMBL/GenBank/DDBJ whole genome shotgun (WGS) entry which is preliminary data.</text>
</comment>
<evidence type="ECO:0000313" key="3">
    <source>
        <dbReference type="EMBL" id="HHR34215.1"/>
    </source>
</evidence>
<feature type="coiled-coil region" evidence="1">
    <location>
        <begin position="36"/>
        <end position="73"/>
    </location>
</feature>
<dbReference type="EMBL" id="DRXW01000283">
    <property type="protein sequence ID" value="HHR34215.1"/>
    <property type="molecule type" value="Genomic_DNA"/>
</dbReference>